<proteinExistence type="predicted"/>
<evidence type="ECO:0000313" key="1">
    <source>
        <dbReference type="EMBL" id="MBD2735166.1"/>
    </source>
</evidence>
<evidence type="ECO:0000313" key="2">
    <source>
        <dbReference type="Proteomes" id="UP000637383"/>
    </source>
</evidence>
<gene>
    <name evidence="1" type="ORF">H6H03_14910</name>
</gene>
<sequence length="210" mass="22917">MKSIHNQIKATVAVAAFTSMATFINFQSADAASFELNWLGDQGYSAKGKFSYDDSFLGSIVTKEELTDFAISFFDPQGALLQNFQYDFPEVDSSFNFNFDTVTKTVLQTGNFDTPNGFDLGIDFATDVTGLDFYTYLNAEQGLPTAKIFLKDDLTPEVCDTFPDCRLDLGGQLTATAIPEPGAIAGLLVMGFLSRVIKKKPASTIDSKPE</sequence>
<dbReference type="EMBL" id="JACJTU010000012">
    <property type="protein sequence ID" value="MBD2735166.1"/>
    <property type="molecule type" value="Genomic_DNA"/>
</dbReference>
<organism evidence="1 2">
    <name type="scientific">Nostoc paludosum FACHB-159</name>
    <dbReference type="NCBI Taxonomy" id="2692908"/>
    <lineage>
        <taxon>Bacteria</taxon>
        <taxon>Bacillati</taxon>
        <taxon>Cyanobacteriota</taxon>
        <taxon>Cyanophyceae</taxon>
        <taxon>Nostocales</taxon>
        <taxon>Nostocaceae</taxon>
        <taxon>Nostoc</taxon>
    </lineage>
</organism>
<protein>
    <submittedName>
        <fullName evidence="1">PEP-CTERM sorting domain-containing protein</fullName>
    </submittedName>
</protein>
<keyword evidence="2" id="KW-1185">Reference proteome</keyword>
<comment type="caution">
    <text evidence="1">The sequence shown here is derived from an EMBL/GenBank/DDBJ whole genome shotgun (WGS) entry which is preliminary data.</text>
</comment>
<dbReference type="RefSeq" id="WP_190955837.1">
    <property type="nucleotide sequence ID" value="NZ_JACJTU010000012.1"/>
</dbReference>
<accession>A0ABR8K8M8</accession>
<reference evidence="1 2" key="1">
    <citation type="journal article" date="2020" name="ISME J.">
        <title>Comparative genomics reveals insights into cyanobacterial evolution and habitat adaptation.</title>
        <authorList>
            <person name="Chen M.Y."/>
            <person name="Teng W.K."/>
            <person name="Zhao L."/>
            <person name="Hu C.X."/>
            <person name="Zhou Y.K."/>
            <person name="Han B.P."/>
            <person name="Song L.R."/>
            <person name="Shu W.S."/>
        </authorList>
    </citation>
    <scope>NUCLEOTIDE SEQUENCE [LARGE SCALE GENOMIC DNA]</scope>
    <source>
        <strain evidence="1 2">FACHB-159</strain>
    </source>
</reference>
<name>A0ABR8K8M8_9NOSO</name>
<dbReference type="Proteomes" id="UP000637383">
    <property type="component" value="Unassembled WGS sequence"/>
</dbReference>